<dbReference type="PANTHER" id="PTHR12790">
    <property type="entry name" value="TRANSCRIPTION INITIATION FACTOR IA RRN3"/>
    <property type="match status" value="1"/>
</dbReference>
<comment type="similarity">
    <text evidence="1">Belongs to the RRN3 family.</text>
</comment>
<dbReference type="AlphaFoldDB" id="A0A7M7NQG6"/>
<accession>A0A7M7NQG6</accession>
<dbReference type="KEGG" id="spu:578942"/>
<reference evidence="2" key="2">
    <citation type="submission" date="2021-01" db="UniProtKB">
        <authorList>
            <consortium name="EnsemblMetazoa"/>
        </authorList>
    </citation>
    <scope>IDENTIFICATION</scope>
</reference>
<evidence type="ECO:0000313" key="2">
    <source>
        <dbReference type="EnsemblMetazoa" id="XP_030840005"/>
    </source>
</evidence>
<evidence type="ECO:0000313" key="3">
    <source>
        <dbReference type="Proteomes" id="UP000007110"/>
    </source>
</evidence>
<dbReference type="RefSeq" id="XP_030840005.1">
    <property type="nucleotide sequence ID" value="XM_030984145.1"/>
</dbReference>
<dbReference type="FunCoup" id="A0A7M7NQG6">
    <property type="interactions" value="1870"/>
</dbReference>
<dbReference type="GO" id="GO:0001181">
    <property type="term" value="F:RNA polymerase I general transcription initiation factor activity"/>
    <property type="evidence" value="ECO:0000318"/>
    <property type="project" value="GO_Central"/>
</dbReference>
<evidence type="ECO:0008006" key="4">
    <source>
        <dbReference type="Google" id="ProtNLM"/>
    </source>
</evidence>
<dbReference type="GO" id="GO:0001042">
    <property type="term" value="F:RNA polymerase I core binding"/>
    <property type="evidence" value="ECO:0000318"/>
    <property type="project" value="GO_Central"/>
</dbReference>
<dbReference type="InParanoid" id="A0A7M7NQG6"/>
<dbReference type="Proteomes" id="UP000007110">
    <property type="component" value="Unassembled WGS sequence"/>
</dbReference>
<dbReference type="GO" id="GO:0005634">
    <property type="term" value="C:nucleus"/>
    <property type="evidence" value="ECO:0000318"/>
    <property type="project" value="GO_Central"/>
</dbReference>
<name>A0A7M7NQG6_STRPU</name>
<dbReference type="OrthoDB" id="26970at2759"/>
<dbReference type="GeneID" id="578942"/>
<dbReference type="CTD" id="54700"/>
<protein>
    <recommendedName>
        <fullName evidence="4">RNA polymerase I-specific transcription initiation factor RRN3</fullName>
    </recommendedName>
</protein>
<organism evidence="2 3">
    <name type="scientific">Strongylocentrotus purpuratus</name>
    <name type="common">Purple sea urchin</name>
    <dbReference type="NCBI Taxonomy" id="7668"/>
    <lineage>
        <taxon>Eukaryota</taxon>
        <taxon>Metazoa</taxon>
        <taxon>Echinodermata</taxon>
        <taxon>Eleutherozoa</taxon>
        <taxon>Echinozoa</taxon>
        <taxon>Echinoidea</taxon>
        <taxon>Euechinoidea</taxon>
        <taxon>Echinacea</taxon>
        <taxon>Camarodonta</taxon>
        <taxon>Echinidea</taxon>
        <taxon>Strongylocentrotidae</taxon>
        <taxon>Strongylocentrotus</taxon>
    </lineage>
</organism>
<keyword evidence="3" id="KW-1185">Reference proteome</keyword>
<sequence length="596" mass="68089">MASRKTPKKTPRKSRRDSWVAITAEHVFAEYEKGNTVPYKNVLDKLPDPTTGAEELTHLLCQLQGCVSRLASEHEALVRAILRVDWVERDAIVRGHYQALLVNFVSAQPIYLTRVLTTLVRHFNPQNPVPPPASSADVDGDHHKEQEEKFRMVHSTLQEVQRVVPLLPKYLLSVLGDNMPHARQSCYIQEWYIRNLLHVSRYLPELCQGILEIIIHRMLELDVGLPKDDVWEPDEREEADTPQFAMDGLDDEKVESSKDDEEKVKLSEKATKVDTLMCVLMVFLKESCFKNGEFLFEETKVLHRYLLQVFESVLLPTHASSHVQFLFFYFCSFRQGIVDSFVDALWRRFINPNTPAVVRQTTASYMASFVARANYLPASTVNACLDLMVSWIHCYINNQESASRFSKEVKVHGPFYSLCQAVLYIFVYRHKQLLENNKGLHYIMSLNLERVVTCRLNPLKVCLPSVVNIFATLARKFQVAFCYTVMEHNARSKLPVFKLNTFGSGAMATPGNPLDSFFPFDPYVLPQSGVDIEKLYRHWEGCKPDFSGLEPAVDDSEDEEEFMQYESVDKDIPLGLTPTSAACISPGFRSPSSFGR</sequence>
<dbReference type="GO" id="GO:0006361">
    <property type="term" value="P:transcription initiation at RNA polymerase I promoter"/>
    <property type="evidence" value="ECO:0000318"/>
    <property type="project" value="GO_Central"/>
</dbReference>
<dbReference type="Pfam" id="PF05327">
    <property type="entry name" value="RRN3"/>
    <property type="match status" value="1"/>
</dbReference>
<dbReference type="EnsemblMetazoa" id="XM_030984145">
    <property type="protein sequence ID" value="XP_030840005"/>
    <property type="gene ID" value="LOC578942"/>
</dbReference>
<reference evidence="3" key="1">
    <citation type="submission" date="2015-02" db="EMBL/GenBank/DDBJ databases">
        <title>Genome sequencing for Strongylocentrotus purpuratus.</title>
        <authorList>
            <person name="Murali S."/>
            <person name="Liu Y."/>
            <person name="Vee V."/>
            <person name="English A."/>
            <person name="Wang M."/>
            <person name="Skinner E."/>
            <person name="Han Y."/>
            <person name="Muzny D.M."/>
            <person name="Worley K.C."/>
            <person name="Gibbs R.A."/>
        </authorList>
    </citation>
    <scope>NUCLEOTIDE SEQUENCE</scope>
</reference>
<proteinExistence type="inferred from homology"/>
<dbReference type="OMA" id="FKHFYAA"/>
<dbReference type="InterPro" id="IPR007991">
    <property type="entry name" value="RNA_pol_I_trans_ini_fac_RRN3"/>
</dbReference>
<dbReference type="PANTHER" id="PTHR12790:SF0">
    <property type="entry name" value="RNA POLYMERASE I-SPECIFIC TRANSCRIPTION INITIATION FACTOR RRN3-RELATED"/>
    <property type="match status" value="1"/>
</dbReference>
<evidence type="ECO:0000256" key="1">
    <source>
        <dbReference type="ARBA" id="ARBA00010098"/>
    </source>
</evidence>